<evidence type="ECO:0000313" key="2">
    <source>
        <dbReference type="EMBL" id="MBD8045854.1"/>
    </source>
</evidence>
<dbReference type="InterPro" id="IPR002789">
    <property type="entry name" value="HerA_central"/>
</dbReference>
<dbReference type="Gene3D" id="3.40.50.300">
    <property type="entry name" value="P-loop containing nucleotide triphosphate hydrolases"/>
    <property type="match status" value="1"/>
</dbReference>
<comment type="caution">
    <text evidence="2">The sequence shown here is derived from an EMBL/GenBank/DDBJ whole genome shotgun (WGS) entry which is preliminary data.</text>
</comment>
<evidence type="ECO:0000259" key="1">
    <source>
        <dbReference type="SMART" id="SM00382"/>
    </source>
</evidence>
<dbReference type="EMBL" id="JACSQB010000018">
    <property type="protein sequence ID" value="MBD8045854.1"/>
    <property type="molecule type" value="Genomic_DNA"/>
</dbReference>
<reference evidence="2 3" key="1">
    <citation type="submission" date="2020-08" db="EMBL/GenBank/DDBJ databases">
        <title>A Genomic Blueprint of the Chicken Gut Microbiome.</title>
        <authorList>
            <person name="Gilroy R."/>
            <person name="Ravi A."/>
            <person name="Getino M."/>
            <person name="Pursley I."/>
            <person name="Horton D.L."/>
            <person name="Alikhan N.-F."/>
            <person name="Baker D."/>
            <person name="Gharbi K."/>
            <person name="Hall N."/>
            <person name="Watson M."/>
            <person name="Adriaenssens E.M."/>
            <person name="Foster-Nyarko E."/>
            <person name="Jarju S."/>
            <person name="Secka A."/>
            <person name="Antonio M."/>
            <person name="Oren A."/>
            <person name="Chaudhuri R."/>
            <person name="La Ragione R.M."/>
            <person name="Hildebrand F."/>
            <person name="Pallen M.J."/>
        </authorList>
    </citation>
    <scope>NUCLEOTIDE SEQUENCE [LARGE SCALE GENOMIC DNA]</scope>
    <source>
        <strain evidence="2 3">N37</strain>
    </source>
</reference>
<feature type="domain" description="AAA+ ATPase" evidence="1">
    <location>
        <begin position="10"/>
        <end position="161"/>
    </location>
</feature>
<dbReference type="RefSeq" id="WP_191738826.1">
    <property type="nucleotide sequence ID" value="NZ_JACSQB010000018.1"/>
</dbReference>
<dbReference type="SUPFAM" id="SSF52540">
    <property type="entry name" value="P-loop containing nucleoside triphosphate hydrolases"/>
    <property type="match status" value="1"/>
</dbReference>
<proteinExistence type="predicted"/>
<name>A0ABR8YNM3_9CLOT</name>
<sequence>MNTIQSLLQQGSNIAIIGEAASGKSTLLKSILNNLNFNNKKVLILDNKKEYKQSTLDLDGSYITYDDINNVRYNNKLTTISFSIEDDRPGIELILSLIKKAENEGVEVILIDEAHNYLKECQKLISNVNAQLILSSQFDPCILGGECALNKENVINFKNLFNILILMGTHNYNIQTWPKLLSLYNIDKLTIEELKSQQCYKNIVIQDKKIIEENFKVPNTMKF</sequence>
<protein>
    <submittedName>
        <fullName evidence="2">DUF87 domain-containing protein</fullName>
    </submittedName>
</protein>
<dbReference type="Proteomes" id="UP000627166">
    <property type="component" value="Unassembled WGS sequence"/>
</dbReference>
<accession>A0ABR8YNM3</accession>
<keyword evidence="3" id="KW-1185">Reference proteome</keyword>
<dbReference type="InterPro" id="IPR003593">
    <property type="entry name" value="AAA+_ATPase"/>
</dbReference>
<dbReference type="Pfam" id="PF01935">
    <property type="entry name" value="DUF87"/>
    <property type="match status" value="1"/>
</dbReference>
<dbReference type="InterPro" id="IPR027417">
    <property type="entry name" value="P-loop_NTPase"/>
</dbReference>
<dbReference type="SMART" id="SM00382">
    <property type="entry name" value="AAA"/>
    <property type="match status" value="1"/>
</dbReference>
<organism evidence="2 3">
    <name type="scientific">Clostridium faecium</name>
    <dbReference type="NCBI Taxonomy" id="2762223"/>
    <lineage>
        <taxon>Bacteria</taxon>
        <taxon>Bacillati</taxon>
        <taxon>Bacillota</taxon>
        <taxon>Clostridia</taxon>
        <taxon>Eubacteriales</taxon>
        <taxon>Clostridiaceae</taxon>
        <taxon>Clostridium</taxon>
    </lineage>
</organism>
<evidence type="ECO:0000313" key="3">
    <source>
        <dbReference type="Proteomes" id="UP000627166"/>
    </source>
</evidence>
<gene>
    <name evidence="2" type="ORF">H9637_02160</name>
</gene>